<evidence type="ECO:0000256" key="3">
    <source>
        <dbReference type="ARBA" id="ARBA00022801"/>
    </source>
</evidence>
<dbReference type="InterPro" id="IPR038765">
    <property type="entry name" value="Papain-like_cys_pep_sf"/>
</dbReference>
<protein>
    <recommendedName>
        <fullName evidence="4">Ubiquitin-like protease family profile domain-containing protein</fullName>
    </recommendedName>
</protein>
<proteinExistence type="inferred from homology"/>
<dbReference type="GO" id="GO:0008234">
    <property type="term" value="F:cysteine-type peptidase activity"/>
    <property type="evidence" value="ECO:0007669"/>
    <property type="project" value="InterPro"/>
</dbReference>
<evidence type="ECO:0000256" key="1">
    <source>
        <dbReference type="ARBA" id="ARBA00005234"/>
    </source>
</evidence>
<keyword evidence="2" id="KW-0645">Protease</keyword>
<name>A0AAD9U7F9_9ROSI</name>
<evidence type="ECO:0000313" key="5">
    <source>
        <dbReference type="EMBL" id="KAK2649074.1"/>
    </source>
</evidence>
<gene>
    <name evidence="5" type="ORF">Ddye_016563</name>
</gene>
<evidence type="ECO:0000313" key="6">
    <source>
        <dbReference type="Proteomes" id="UP001280121"/>
    </source>
</evidence>
<keyword evidence="6" id="KW-1185">Reference proteome</keyword>
<reference evidence="5" key="1">
    <citation type="journal article" date="2023" name="Plant J.">
        <title>Genome sequences and population genomics provide insights into the demographic history, inbreeding, and mutation load of two 'living fossil' tree species of Dipteronia.</title>
        <authorList>
            <person name="Feng Y."/>
            <person name="Comes H.P."/>
            <person name="Chen J."/>
            <person name="Zhu S."/>
            <person name="Lu R."/>
            <person name="Zhang X."/>
            <person name="Li P."/>
            <person name="Qiu J."/>
            <person name="Olsen K.M."/>
            <person name="Qiu Y."/>
        </authorList>
    </citation>
    <scope>NUCLEOTIDE SEQUENCE</scope>
    <source>
        <strain evidence="5">KIB01</strain>
    </source>
</reference>
<keyword evidence="3" id="KW-0378">Hydrolase</keyword>
<evidence type="ECO:0000256" key="2">
    <source>
        <dbReference type="ARBA" id="ARBA00022670"/>
    </source>
</evidence>
<dbReference type="Gene3D" id="3.40.395.10">
    <property type="entry name" value="Adenoviral Proteinase, Chain A"/>
    <property type="match status" value="1"/>
</dbReference>
<dbReference type="InterPro" id="IPR003653">
    <property type="entry name" value="Peptidase_C48_C"/>
</dbReference>
<dbReference type="Proteomes" id="UP001280121">
    <property type="component" value="Unassembled WGS sequence"/>
</dbReference>
<dbReference type="EMBL" id="JANJYI010000005">
    <property type="protein sequence ID" value="KAK2649074.1"/>
    <property type="molecule type" value="Genomic_DNA"/>
</dbReference>
<feature type="domain" description="Ubiquitin-like protease family profile" evidence="4">
    <location>
        <begin position="85"/>
        <end position="166"/>
    </location>
</feature>
<comment type="similarity">
    <text evidence="1">Belongs to the peptidase C48 family.</text>
</comment>
<dbReference type="GO" id="GO:0006508">
    <property type="term" value="P:proteolysis"/>
    <property type="evidence" value="ECO:0007669"/>
    <property type="project" value="UniProtKB-KW"/>
</dbReference>
<accession>A0AAD9U7F9</accession>
<dbReference type="AlphaFoldDB" id="A0AAD9U7F9"/>
<comment type="caution">
    <text evidence="5">The sequence shown here is derived from an EMBL/GenBank/DDBJ whole genome shotgun (WGS) entry which is preliminary data.</text>
</comment>
<evidence type="ECO:0000259" key="4">
    <source>
        <dbReference type="Pfam" id="PF02902"/>
    </source>
</evidence>
<organism evidence="5 6">
    <name type="scientific">Dipteronia dyeriana</name>
    <dbReference type="NCBI Taxonomy" id="168575"/>
    <lineage>
        <taxon>Eukaryota</taxon>
        <taxon>Viridiplantae</taxon>
        <taxon>Streptophyta</taxon>
        <taxon>Embryophyta</taxon>
        <taxon>Tracheophyta</taxon>
        <taxon>Spermatophyta</taxon>
        <taxon>Magnoliopsida</taxon>
        <taxon>eudicotyledons</taxon>
        <taxon>Gunneridae</taxon>
        <taxon>Pentapetalae</taxon>
        <taxon>rosids</taxon>
        <taxon>malvids</taxon>
        <taxon>Sapindales</taxon>
        <taxon>Sapindaceae</taxon>
        <taxon>Hippocastanoideae</taxon>
        <taxon>Acereae</taxon>
        <taxon>Dipteronia</taxon>
    </lineage>
</organism>
<dbReference type="Pfam" id="PF02902">
    <property type="entry name" value="Peptidase_C48"/>
    <property type="match status" value="1"/>
</dbReference>
<sequence>MKRPPKLTIKVTIDRKRSTYIDIDPTAKRPKKLKMPNFGRDSLLDEDVARLMNSWINDNKNTCMYAKPHWFEILISEIGWLDGAILFPTKVNENHWVAIVIDLKERVIKVYDSFPSINSVMEITESISCLRMMLSSLLMHTMPDIYTNASPFVVRRHEKDIPNQENRFTTNELL</sequence>
<dbReference type="SUPFAM" id="SSF54001">
    <property type="entry name" value="Cysteine proteinases"/>
    <property type="match status" value="1"/>
</dbReference>